<reference evidence="1 2" key="1">
    <citation type="submission" date="2016-03" db="EMBL/GenBank/DDBJ databases">
        <title>EvidentialGene: Evidence-directed Construction of Genes on Genomes.</title>
        <authorList>
            <person name="Gilbert D.G."/>
            <person name="Choi J.-H."/>
            <person name="Mockaitis K."/>
            <person name="Colbourne J."/>
            <person name="Pfrender M."/>
        </authorList>
    </citation>
    <scope>NUCLEOTIDE SEQUENCE [LARGE SCALE GENOMIC DNA]</scope>
    <source>
        <strain evidence="1 2">Xinb3</strain>
        <tissue evidence="1">Complete organism</tissue>
    </source>
</reference>
<name>A0A164LK89_9CRUS</name>
<evidence type="ECO:0000313" key="1">
    <source>
        <dbReference type="EMBL" id="KZS04191.1"/>
    </source>
</evidence>
<dbReference type="Proteomes" id="UP000076858">
    <property type="component" value="Unassembled WGS sequence"/>
</dbReference>
<organism evidence="1 2">
    <name type="scientific">Daphnia magna</name>
    <dbReference type="NCBI Taxonomy" id="35525"/>
    <lineage>
        <taxon>Eukaryota</taxon>
        <taxon>Metazoa</taxon>
        <taxon>Ecdysozoa</taxon>
        <taxon>Arthropoda</taxon>
        <taxon>Crustacea</taxon>
        <taxon>Branchiopoda</taxon>
        <taxon>Diplostraca</taxon>
        <taxon>Cladocera</taxon>
        <taxon>Anomopoda</taxon>
        <taxon>Daphniidae</taxon>
        <taxon>Daphnia</taxon>
    </lineage>
</organism>
<proteinExistence type="predicted"/>
<dbReference type="EMBL" id="LRGB01003123">
    <property type="protein sequence ID" value="KZS04191.1"/>
    <property type="molecule type" value="Genomic_DNA"/>
</dbReference>
<gene>
    <name evidence="1" type="ORF">APZ42_032480</name>
</gene>
<sequence>MCLVSWEKPKKNENIKYEELGTKKTTFAYAFFQIHLLPNLYHSFNPLNNLGFYIRQNTIFLRQTYKDPEFECSKWNKSRRPKKLPVYM</sequence>
<keyword evidence="2" id="KW-1185">Reference proteome</keyword>
<dbReference type="AlphaFoldDB" id="A0A164LK89"/>
<comment type="caution">
    <text evidence="1">The sequence shown here is derived from an EMBL/GenBank/DDBJ whole genome shotgun (WGS) entry which is preliminary data.</text>
</comment>
<accession>A0A164LK89</accession>
<evidence type="ECO:0000313" key="2">
    <source>
        <dbReference type="Proteomes" id="UP000076858"/>
    </source>
</evidence>
<protein>
    <submittedName>
        <fullName evidence="1">Uncharacterized protein</fullName>
    </submittedName>
</protein>